<evidence type="ECO:0000256" key="5">
    <source>
        <dbReference type="PIRSR" id="PIRSR606710-1"/>
    </source>
</evidence>
<dbReference type="Pfam" id="PF04616">
    <property type="entry name" value="Glyco_hydro_43"/>
    <property type="match status" value="1"/>
</dbReference>
<dbReference type="GO" id="GO:0005975">
    <property type="term" value="P:carbohydrate metabolic process"/>
    <property type="evidence" value="ECO:0007669"/>
    <property type="project" value="InterPro"/>
</dbReference>
<dbReference type="InterPro" id="IPR006710">
    <property type="entry name" value="Glyco_hydro_43"/>
</dbReference>
<proteinExistence type="inferred from homology"/>
<evidence type="ECO:0000313" key="10">
    <source>
        <dbReference type="Proteomes" id="UP000321400"/>
    </source>
</evidence>
<dbReference type="PANTHER" id="PTHR43301">
    <property type="entry name" value="ARABINAN ENDO-1,5-ALPHA-L-ARABINOSIDASE"/>
    <property type="match status" value="1"/>
</dbReference>
<dbReference type="Gene3D" id="2.115.10.20">
    <property type="entry name" value="Glycosyl hydrolase domain, family 43"/>
    <property type="match status" value="1"/>
</dbReference>
<dbReference type="InterPro" id="IPR032291">
    <property type="entry name" value="Abn2_C"/>
</dbReference>
<evidence type="ECO:0000256" key="1">
    <source>
        <dbReference type="ARBA" id="ARBA00004834"/>
    </source>
</evidence>
<evidence type="ECO:0000256" key="4">
    <source>
        <dbReference type="ARBA" id="ARBA00023295"/>
    </source>
</evidence>
<feature type="active site" description="Proton acceptor" evidence="5">
    <location>
        <position position="31"/>
    </location>
</feature>
<keyword evidence="4 7" id="KW-0326">Glycosidase</keyword>
<gene>
    <name evidence="9" type="ORF">HAL01_04090</name>
</gene>
<organism evidence="9 10">
    <name type="scientific">Halolactibacillus alkaliphilus</name>
    <dbReference type="NCBI Taxonomy" id="442899"/>
    <lineage>
        <taxon>Bacteria</taxon>
        <taxon>Bacillati</taxon>
        <taxon>Bacillota</taxon>
        <taxon>Bacilli</taxon>
        <taxon>Bacillales</taxon>
        <taxon>Bacillaceae</taxon>
        <taxon>Halolactibacillus</taxon>
    </lineage>
</organism>
<feature type="site" description="Important for catalytic activity, responsible for pKa modulation of the active site Glu and correct orientation of both the proton donor and substrate" evidence="6">
    <location>
        <position position="153"/>
    </location>
</feature>
<dbReference type="PANTHER" id="PTHR43301:SF3">
    <property type="entry name" value="ARABINAN ENDO-1,5-ALPHA-L-ARABINOSIDASE A-RELATED"/>
    <property type="match status" value="1"/>
</dbReference>
<comment type="similarity">
    <text evidence="2 7">Belongs to the glycosyl hydrolase 43 family.</text>
</comment>
<dbReference type="AlphaFoldDB" id="A0A511WXU6"/>
<dbReference type="SUPFAM" id="SSF75005">
    <property type="entry name" value="Arabinanase/levansucrase/invertase"/>
    <property type="match status" value="1"/>
</dbReference>
<name>A0A511WXU6_9BACI</name>
<sequence length="437" mass="49786">MFKKEFLPKDIPFNLEAMADEMKWGSYGAHDPAIIKEGKMYYVFSTDTGSKGDFKAGIQIRQSSDLIHWTFVGRAFTDGVPKEAKEWTDAKGLWAPEVVKMNGRYYMYYSASQFGKTQSFIGVAVSEVVTGPYEDLGLVYRSKEGTSGPNAIDPNITVTPEGRIYMVFGSFFGGIYVNEINPETGKFKVCGEGKLIARRHRSVDRALEGPYIVYNPTYNDYYLFVSYDSLFSDYNIRVGRSKSITGPYLDYNGKDLTDLEGNQDEIGMKVLGSYKFEESDGWLAPGHNSVLKDGENYFVCHHMREPINKHVHYVQIRKILWTDEGWPLVSPERYAGEDNREIDQDDLKGTWELITLDPNNHEQDISRHVVMTEAKDFPYFESKQAKNSVKLHLCDGVLEGKVNVGWDWERWCETIVFAGYNDHGLVTFGKSVTNQSK</sequence>
<dbReference type="OrthoDB" id="9801455at2"/>
<dbReference type="CDD" id="cd08998">
    <property type="entry name" value="GH43_Arb43a-like"/>
    <property type="match status" value="1"/>
</dbReference>
<dbReference type="Pfam" id="PF16369">
    <property type="entry name" value="GH43_C"/>
    <property type="match status" value="1"/>
</dbReference>
<feature type="domain" description="Extracellular endo-alpha-(1-&gt;5)-L-arabinanase C-terminal" evidence="8">
    <location>
        <begin position="331"/>
        <end position="429"/>
    </location>
</feature>
<dbReference type="GO" id="GO:0004553">
    <property type="term" value="F:hydrolase activity, hydrolyzing O-glycosyl compounds"/>
    <property type="evidence" value="ECO:0007669"/>
    <property type="project" value="InterPro"/>
</dbReference>
<evidence type="ECO:0000256" key="3">
    <source>
        <dbReference type="ARBA" id="ARBA00022801"/>
    </source>
</evidence>
<dbReference type="STRING" id="442899.SAMN05720591_1038"/>
<accession>A0A511WXU6</accession>
<dbReference type="InterPro" id="IPR023296">
    <property type="entry name" value="Glyco_hydro_beta-prop_sf"/>
</dbReference>
<comment type="pathway">
    <text evidence="1">Glycan metabolism; L-arabinan degradation.</text>
</comment>
<feature type="active site" description="Proton donor" evidence="5">
    <location>
        <position position="208"/>
    </location>
</feature>
<comment type="caution">
    <text evidence="9">The sequence shown here is derived from an EMBL/GenBank/DDBJ whole genome shotgun (WGS) entry which is preliminary data.</text>
</comment>
<keyword evidence="3 7" id="KW-0378">Hydrolase</keyword>
<evidence type="ECO:0000256" key="7">
    <source>
        <dbReference type="RuleBase" id="RU361187"/>
    </source>
</evidence>
<evidence type="ECO:0000313" key="9">
    <source>
        <dbReference type="EMBL" id="GEN55945.1"/>
    </source>
</evidence>
<dbReference type="InterPro" id="IPR050727">
    <property type="entry name" value="GH43_arabinanases"/>
</dbReference>
<keyword evidence="10" id="KW-1185">Reference proteome</keyword>
<protein>
    <submittedName>
        <fullName evidence="9">Beta-xylosidase</fullName>
    </submittedName>
</protein>
<evidence type="ECO:0000259" key="8">
    <source>
        <dbReference type="Pfam" id="PF16369"/>
    </source>
</evidence>
<reference evidence="9 10" key="1">
    <citation type="submission" date="2019-07" db="EMBL/GenBank/DDBJ databases">
        <title>Whole genome shotgun sequence of Halolactibacillus alkaliphilus NBRC 103919.</title>
        <authorList>
            <person name="Hosoyama A."/>
            <person name="Uohara A."/>
            <person name="Ohji S."/>
            <person name="Ichikawa N."/>
        </authorList>
    </citation>
    <scope>NUCLEOTIDE SEQUENCE [LARGE SCALE GENOMIC DNA]</scope>
    <source>
        <strain evidence="9 10">NBRC 103919</strain>
    </source>
</reference>
<dbReference type="RefSeq" id="WP_089799706.1">
    <property type="nucleotide sequence ID" value="NZ_BJYE01000003.1"/>
</dbReference>
<dbReference type="Proteomes" id="UP000321400">
    <property type="component" value="Unassembled WGS sequence"/>
</dbReference>
<dbReference type="EMBL" id="BJYE01000003">
    <property type="protein sequence ID" value="GEN55945.1"/>
    <property type="molecule type" value="Genomic_DNA"/>
</dbReference>
<evidence type="ECO:0000256" key="2">
    <source>
        <dbReference type="ARBA" id="ARBA00009865"/>
    </source>
</evidence>
<evidence type="ECO:0000256" key="6">
    <source>
        <dbReference type="PIRSR" id="PIRSR606710-2"/>
    </source>
</evidence>